<keyword evidence="2" id="KW-1185">Reference proteome</keyword>
<dbReference type="Gene3D" id="3.90.320.10">
    <property type="match status" value="1"/>
</dbReference>
<dbReference type="RefSeq" id="WP_091608745.1">
    <property type="nucleotide sequence ID" value="NZ_LT629754.1"/>
</dbReference>
<organism evidence="1 2">
    <name type="scientific">Maribacter dokdonensis</name>
    <dbReference type="NCBI Taxonomy" id="320912"/>
    <lineage>
        <taxon>Bacteria</taxon>
        <taxon>Pseudomonadati</taxon>
        <taxon>Bacteroidota</taxon>
        <taxon>Flavobacteriia</taxon>
        <taxon>Flavobacteriales</taxon>
        <taxon>Flavobacteriaceae</taxon>
        <taxon>Maribacter</taxon>
    </lineage>
</organism>
<dbReference type="EMBL" id="LT629754">
    <property type="protein sequence ID" value="SDT46580.1"/>
    <property type="molecule type" value="Genomic_DNA"/>
</dbReference>
<dbReference type="GeneID" id="90591455"/>
<gene>
    <name evidence="1" type="ORF">SAMN05192545_3900</name>
</gene>
<dbReference type="InterPro" id="IPR011604">
    <property type="entry name" value="PDDEXK-like_dom_sf"/>
</dbReference>
<accession>A0ABY0V0C5</accession>
<dbReference type="Proteomes" id="UP000199574">
    <property type="component" value="Chromosome I"/>
</dbReference>
<evidence type="ECO:0000313" key="1">
    <source>
        <dbReference type="EMBL" id="SDT46580.1"/>
    </source>
</evidence>
<protein>
    <submittedName>
        <fullName evidence="1">Uncharacterized protein</fullName>
    </submittedName>
</protein>
<reference evidence="1 2" key="1">
    <citation type="submission" date="2016-10" db="EMBL/GenBank/DDBJ databases">
        <authorList>
            <person name="Varghese N."/>
            <person name="Submissions S."/>
        </authorList>
    </citation>
    <scope>NUCLEOTIDE SEQUENCE [LARGE SCALE GENOMIC DNA]</scope>
    <source>
        <strain evidence="1 2">MAR_2009_60</strain>
    </source>
</reference>
<proteinExistence type="predicted"/>
<name>A0ABY0V0C5_9FLAO</name>
<sequence length="313" mass="36825">MTDKEKLIESIVKRKKHLSYSWLKNFDTPQKFLDYKLNKKQSNNGMIFGSVCDVLLLTPGEFDDKFLLADKVPTTEIQHGFANELITVIECIGKEELTEEIIEQIFDNHYKSGKALKVYAGLEKYIDAKSEGKEVISNSVYDKAKTTTEKLLKFDDVALLMERKRSAQRKMVWTEQSFPMIAFTDFDTPESIFDLKFDNQCDPVQFEKTIYNRRYDLQSGTYVRGAMALKLFEGFPQYHFLVYNDTGEYFITELDPAYIMYGMRQLDYYIDALKRCIKNNTWDQSYNFFNRKFIANKPRWAKSYLVEHEKETA</sequence>
<evidence type="ECO:0000313" key="2">
    <source>
        <dbReference type="Proteomes" id="UP000199574"/>
    </source>
</evidence>